<evidence type="ECO:0008006" key="3">
    <source>
        <dbReference type="Google" id="ProtNLM"/>
    </source>
</evidence>
<dbReference type="AlphaFoldDB" id="A0A8H7QUA6"/>
<organism evidence="1 2">
    <name type="scientific">Mucor plumbeus</name>
    <dbReference type="NCBI Taxonomy" id="97098"/>
    <lineage>
        <taxon>Eukaryota</taxon>
        <taxon>Fungi</taxon>
        <taxon>Fungi incertae sedis</taxon>
        <taxon>Mucoromycota</taxon>
        <taxon>Mucoromycotina</taxon>
        <taxon>Mucoromycetes</taxon>
        <taxon>Mucorales</taxon>
        <taxon>Mucorineae</taxon>
        <taxon>Mucoraceae</taxon>
        <taxon>Mucor</taxon>
    </lineage>
</organism>
<keyword evidence="2" id="KW-1185">Reference proteome</keyword>
<accession>A0A8H7QUA6</accession>
<proteinExistence type="predicted"/>
<protein>
    <recommendedName>
        <fullName evidence="3">C2H2-type domain-containing protein</fullName>
    </recommendedName>
</protein>
<evidence type="ECO:0000313" key="2">
    <source>
        <dbReference type="Proteomes" id="UP000650833"/>
    </source>
</evidence>
<reference evidence="1" key="1">
    <citation type="submission" date="2020-12" db="EMBL/GenBank/DDBJ databases">
        <title>Metabolic potential, ecology and presence of endohyphal bacteria is reflected in genomic diversity of Mucoromycotina.</title>
        <authorList>
            <person name="Muszewska A."/>
            <person name="Okrasinska A."/>
            <person name="Steczkiewicz K."/>
            <person name="Drgas O."/>
            <person name="Orlowska M."/>
            <person name="Perlinska-Lenart U."/>
            <person name="Aleksandrzak-Piekarczyk T."/>
            <person name="Szatraj K."/>
            <person name="Zielenkiewicz U."/>
            <person name="Pilsyk S."/>
            <person name="Malc E."/>
            <person name="Mieczkowski P."/>
            <person name="Kruszewska J.S."/>
            <person name="Biernat P."/>
            <person name="Pawlowska J."/>
        </authorList>
    </citation>
    <scope>NUCLEOTIDE SEQUENCE</scope>
    <source>
        <strain evidence="1">CBS 226.32</strain>
    </source>
</reference>
<comment type="caution">
    <text evidence="1">The sequence shown here is derived from an EMBL/GenBank/DDBJ whole genome shotgun (WGS) entry which is preliminary data.</text>
</comment>
<name>A0A8H7QUA6_9FUNG</name>
<sequence length="981" mass="112276">MASQNNNSQERIRSGEPRVCTICGDVLESSRALRNHRRYCTVEQEDVEMADGGETQIHSSFPLDNDRIAAEDDTVNANDLPEYSDNFEMDLDINISIDNSTATEDDIVSDDDQESINSNNPVENEFDLSNVQYKTKGVFQEDTHDPAWVYDYRSMQDIGPNSYNTSELISMELYDLVNEYTIPREAYRKLVRLMNTMIRDTEKLARESNPKILNGPEVERLMRNQSTLTAHQYDVCPNGCMLFHLNDESASCDHCYGQRFDNSNKPLSTMKIMSLGDIISGLLANPITRQDLEYRHNYDNREEDELSSKIADVFDGEVYKSLKDRQMFRNTYDQCIAIYNDGFVTDKRGSRLFTIIHVILFNQAPNKRYKDENMLQIAILPGPKKPASFNSFVSVILAEIQSLSTYGMIVKTPDNQTIRSKVHCLIFGGDTLGVYDWSLAAYHSSVLGCRFCYCRGIHPDNQSHGMYFVDSDAELRTLEDYVEADPNKGYHGRSLITQLSTFAGPTTYVYDELHGLARGVSAELFEMLTVDLSSSNNKFYYTYPNGDFEVENYPFFISKSKLKEIGEGIEKTRQYIPAAFDGSFQNIIHKIRGTRAVDYLDIALYIIPTLFVPELRDPQAKNAILKLVRGMMLSLQWEYTTATLNELNSCFAYFHRYCKRKISRCQLSVSVFRPVQHQLVHIAWIISKMGPIVAYGTRSQERCIGKFSSMITGKVRTNVQASNLIETVAIRNHLKRTFNVNDFLQGIRPNSYSENSYINHPSNLTSAQLWEPIEEINLSASDLSDRFQNVPISKIKRAINKFYCRLFSVQQLDQNASPILNFTVAGRALVESSVIASKRYCDKIREYRRANHYIMFTSNYRNISNQQVPCWFVGSVLFFFKHEYCGVTYFLAFVETMKQHRTDTYDKSIPVVRMNRPVEQQLLSSVNRVIDPKYAVIAVDDIDLQVGLVQSLSNELEFSVIGNYHVFNENISRNAGSIANL</sequence>
<dbReference type="EMBL" id="JAEPRC010000411">
    <property type="protein sequence ID" value="KAG2197895.1"/>
    <property type="molecule type" value="Genomic_DNA"/>
</dbReference>
<gene>
    <name evidence="1" type="ORF">INT46_008673</name>
</gene>
<dbReference type="OrthoDB" id="2244820at2759"/>
<evidence type="ECO:0000313" key="1">
    <source>
        <dbReference type="EMBL" id="KAG2197895.1"/>
    </source>
</evidence>
<dbReference type="Proteomes" id="UP000650833">
    <property type="component" value="Unassembled WGS sequence"/>
</dbReference>